<organism evidence="2 3">
    <name type="scientific">Ancylomarina longa</name>
    <dbReference type="NCBI Taxonomy" id="2487017"/>
    <lineage>
        <taxon>Bacteria</taxon>
        <taxon>Pseudomonadati</taxon>
        <taxon>Bacteroidota</taxon>
        <taxon>Bacteroidia</taxon>
        <taxon>Marinilabiliales</taxon>
        <taxon>Marinifilaceae</taxon>
        <taxon>Ancylomarina</taxon>
    </lineage>
</organism>
<evidence type="ECO:0000313" key="3">
    <source>
        <dbReference type="Proteomes" id="UP000282985"/>
    </source>
</evidence>
<protein>
    <submittedName>
        <fullName evidence="2">Uncharacterized protein</fullName>
    </submittedName>
</protein>
<sequence length="192" mass="22267">MKTIFKGIKPYLIEFIIVTAGVLIALFLSNYKENNQTRKYYITSVETINNEIETNYKDLKGTIEGHMNLLDTINKYRTNHISISELIVNKGGGLSSTILSNTGLEFYKKNQLNLIDFEIMSELIRIENTINLIDTKMQKLMDFLYPNLFVDSEESKRLVVAQLSNLLNSESQLLQQYESFIDKYIEKEKSEK</sequence>
<keyword evidence="3" id="KW-1185">Reference proteome</keyword>
<name>A0A434AEM3_9BACT</name>
<dbReference type="Proteomes" id="UP000282985">
    <property type="component" value="Unassembled WGS sequence"/>
</dbReference>
<dbReference type="EMBL" id="RJJX01000048">
    <property type="protein sequence ID" value="RUT72816.1"/>
    <property type="molecule type" value="Genomic_DNA"/>
</dbReference>
<gene>
    <name evidence="2" type="ORF">DLK05_16550</name>
</gene>
<keyword evidence="1" id="KW-0472">Membrane</keyword>
<proteinExistence type="predicted"/>
<keyword evidence="1" id="KW-0812">Transmembrane</keyword>
<evidence type="ECO:0000313" key="2">
    <source>
        <dbReference type="EMBL" id="RUT72816.1"/>
    </source>
</evidence>
<accession>A0A434AEM3</accession>
<comment type="caution">
    <text evidence="2">The sequence shown here is derived from an EMBL/GenBank/DDBJ whole genome shotgun (WGS) entry which is preliminary data.</text>
</comment>
<keyword evidence="1" id="KW-1133">Transmembrane helix</keyword>
<dbReference type="AlphaFoldDB" id="A0A434AEM3"/>
<feature type="transmembrane region" description="Helical" evidence="1">
    <location>
        <begin position="12"/>
        <end position="31"/>
    </location>
</feature>
<evidence type="ECO:0000256" key="1">
    <source>
        <dbReference type="SAM" id="Phobius"/>
    </source>
</evidence>
<dbReference type="RefSeq" id="WP_127345063.1">
    <property type="nucleotide sequence ID" value="NZ_RJJX01000048.1"/>
</dbReference>
<reference evidence="2 3" key="1">
    <citation type="submission" date="2018-11" db="EMBL/GenBank/DDBJ databases">
        <title>Parancylomarina longa gen. nov., sp. nov., isolated from sediments of southern Okinawa.</title>
        <authorList>
            <person name="Fu T."/>
        </authorList>
    </citation>
    <scope>NUCLEOTIDE SEQUENCE [LARGE SCALE GENOMIC DNA]</scope>
    <source>
        <strain evidence="2 3">T3-2 S1-C</strain>
    </source>
</reference>
<dbReference type="OrthoDB" id="713837at2"/>